<dbReference type="Pfam" id="PF00990">
    <property type="entry name" value="GGDEF"/>
    <property type="match status" value="1"/>
</dbReference>
<feature type="domain" description="PAC" evidence="2">
    <location>
        <begin position="1160"/>
        <end position="1212"/>
    </location>
</feature>
<dbReference type="SUPFAM" id="SSF55073">
    <property type="entry name" value="Nucleotide cyclase"/>
    <property type="match status" value="1"/>
</dbReference>
<dbReference type="SMART" id="SM00065">
    <property type="entry name" value="GAF"/>
    <property type="match status" value="2"/>
</dbReference>
<evidence type="ECO:0000259" key="1">
    <source>
        <dbReference type="PROSITE" id="PS50112"/>
    </source>
</evidence>
<dbReference type="SUPFAM" id="SSF141868">
    <property type="entry name" value="EAL domain-like"/>
    <property type="match status" value="1"/>
</dbReference>
<dbReference type="InterPro" id="IPR029787">
    <property type="entry name" value="Nucleotide_cyclase"/>
</dbReference>
<dbReference type="Proteomes" id="UP000632222">
    <property type="component" value="Unassembled WGS sequence"/>
</dbReference>
<name>A0ABQ2D1L4_9DEIO</name>
<dbReference type="PANTHER" id="PTHR44757:SF2">
    <property type="entry name" value="BIOFILM ARCHITECTURE MAINTENANCE PROTEIN MBAA"/>
    <property type="match status" value="1"/>
</dbReference>
<dbReference type="Gene3D" id="3.20.20.450">
    <property type="entry name" value="EAL domain"/>
    <property type="match status" value="1"/>
</dbReference>
<dbReference type="InterPro" id="IPR035965">
    <property type="entry name" value="PAS-like_dom_sf"/>
</dbReference>
<dbReference type="InterPro" id="IPR013655">
    <property type="entry name" value="PAS_fold_3"/>
</dbReference>
<dbReference type="SMART" id="SM00091">
    <property type="entry name" value="PAS"/>
    <property type="match status" value="6"/>
</dbReference>
<dbReference type="InterPro" id="IPR001610">
    <property type="entry name" value="PAC"/>
</dbReference>
<dbReference type="NCBIfam" id="TIGR00254">
    <property type="entry name" value="GGDEF"/>
    <property type="match status" value="1"/>
</dbReference>
<dbReference type="InterPro" id="IPR003018">
    <property type="entry name" value="GAF"/>
</dbReference>
<dbReference type="InterPro" id="IPR052155">
    <property type="entry name" value="Biofilm_reg_signaling"/>
</dbReference>
<dbReference type="Pfam" id="PF00563">
    <property type="entry name" value="EAL"/>
    <property type="match status" value="1"/>
</dbReference>
<dbReference type="SUPFAM" id="SSF55781">
    <property type="entry name" value="GAF domain-like"/>
    <property type="match status" value="2"/>
</dbReference>
<feature type="domain" description="GGDEF" evidence="4">
    <location>
        <begin position="1244"/>
        <end position="1377"/>
    </location>
</feature>
<evidence type="ECO:0000259" key="4">
    <source>
        <dbReference type="PROSITE" id="PS50887"/>
    </source>
</evidence>
<dbReference type="Gene3D" id="3.30.450.40">
    <property type="match status" value="2"/>
</dbReference>
<feature type="domain" description="PAS" evidence="1">
    <location>
        <begin position="245"/>
        <end position="304"/>
    </location>
</feature>
<evidence type="ECO:0000313" key="5">
    <source>
        <dbReference type="EMBL" id="GGJ39146.1"/>
    </source>
</evidence>
<dbReference type="SMART" id="SM00052">
    <property type="entry name" value="EAL"/>
    <property type="match status" value="1"/>
</dbReference>
<dbReference type="Pfam" id="PF08447">
    <property type="entry name" value="PAS_3"/>
    <property type="match status" value="2"/>
</dbReference>
<dbReference type="Pfam" id="PF13185">
    <property type="entry name" value="GAF_2"/>
    <property type="match status" value="1"/>
</dbReference>
<organism evidence="5 6">
    <name type="scientific">Deinococcus roseus</name>
    <dbReference type="NCBI Taxonomy" id="392414"/>
    <lineage>
        <taxon>Bacteria</taxon>
        <taxon>Thermotogati</taxon>
        <taxon>Deinococcota</taxon>
        <taxon>Deinococci</taxon>
        <taxon>Deinococcales</taxon>
        <taxon>Deinococcaceae</taxon>
        <taxon>Deinococcus</taxon>
    </lineage>
</organism>
<evidence type="ECO:0000313" key="6">
    <source>
        <dbReference type="Proteomes" id="UP000632222"/>
    </source>
</evidence>
<dbReference type="SMART" id="SM00086">
    <property type="entry name" value="PAC"/>
    <property type="match status" value="5"/>
</dbReference>
<feature type="domain" description="PAC" evidence="2">
    <location>
        <begin position="197"/>
        <end position="248"/>
    </location>
</feature>
<dbReference type="InterPro" id="IPR043128">
    <property type="entry name" value="Rev_trsase/Diguanyl_cyclase"/>
</dbReference>
<protein>
    <recommendedName>
        <fullName evidence="7">Diguanylate cyclase</fullName>
    </recommendedName>
</protein>
<dbReference type="CDD" id="cd00130">
    <property type="entry name" value="PAS"/>
    <property type="match status" value="6"/>
</dbReference>
<dbReference type="PANTHER" id="PTHR44757">
    <property type="entry name" value="DIGUANYLATE CYCLASE DGCP"/>
    <property type="match status" value="1"/>
</dbReference>
<dbReference type="InterPro" id="IPR029016">
    <property type="entry name" value="GAF-like_dom_sf"/>
</dbReference>
<evidence type="ECO:0000259" key="3">
    <source>
        <dbReference type="PROSITE" id="PS50883"/>
    </source>
</evidence>
<dbReference type="SMART" id="SM00267">
    <property type="entry name" value="GGDEF"/>
    <property type="match status" value="1"/>
</dbReference>
<dbReference type="InterPro" id="IPR000700">
    <property type="entry name" value="PAS-assoc_C"/>
</dbReference>
<accession>A0ABQ2D1L4</accession>
<dbReference type="RefSeq" id="WP_189003170.1">
    <property type="nucleotide sequence ID" value="NZ_BMOD01000009.1"/>
</dbReference>
<dbReference type="PROSITE" id="PS50113">
    <property type="entry name" value="PAC"/>
    <property type="match status" value="2"/>
</dbReference>
<dbReference type="SUPFAM" id="SSF55785">
    <property type="entry name" value="PYP-like sensor domain (PAS domain)"/>
    <property type="match status" value="6"/>
</dbReference>
<dbReference type="Pfam" id="PF13426">
    <property type="entry name" value="PAS_9"/>
    <property type="match status" value="1"/>
</dbReference>
<sequence length="1643" mass="184004">MPNLPVAFLALEHTDLQRSVLALLQMLGAYQIQHVSLANLQHILESAHLSEHPVLFLESSTLEAGHLHLQHLHPALAVFVLQNTPSLPEWVQGFSVFQTSDLLCLQQALQQAAGAAAARTPLSRQSVPQFFDQIPECIYRFRLSPRIGFEYVSKGITAMTGYTPEECYQNPDLNAKLIHPDDRPLLQHVRSHPEEAHHLVLRFMHRDGRVVWIEQHNHPVHEDGVLVAIEGVARDITARIEAEQQEKLLSVAVEQAESAVAITLSNLDGGVAQVLYVNQAFERLLGYRLNEALHHRLKELLNPQFGPETSLRVRDTLLKGESAAGSSFLTGKNGHQMYAGWTITPVRSAAGEISHFVYVFQDHTQQYLHQQLQQAENQILTRLVHNSSLTEALNQLCHQLEGLHHNIRASVLLLEGSGTMQLAASPSFSAAERVLLAEAATHAFEPAVVAAMPGQVRDAHFGQAVALNLPHTPEAGSVFCLPILGQNQGLLGVLSVESQSHHGFPEWLNTAGQRLAAIAAVAIERQQAQQQVFEHARVFQGLFEHARDSIAMVHVEKGGRFTYQQVNSVWLAQTGFQEHQVVGHTARDFFPEGPAQVRESYHRICAATCEAVQFEEILHLGSRTVRWLTQLVPVLDARGEVDLILSSSRDIGLIKHAEQKLLKLNRLYTLLSEINKVMVRARSREELYGQVCQVAVHQGGLRLAWISELDPDGRTLRTAVCSEDSLLPLGTLRIDLSDQTNHQGMSSRAVLQDRAVVVSDTTSSEVTRPWASILQAKGLHSAAAYPLRLHGQVMGCLNFFAEEPDFFEPDIDNLLSELSRDLSFALDHLHGNQLRKQLEEDLAQREARQRSLVQSQSTFLLRTDLRGQFTFVNQAFLKAFGFNEQTFLTFTIYDLLLPAEQQKVIELTQQCLEQPGQPFPITVRLTDPHGELRDLECEFVAVRGATGRPSEIQCVGTDRTEHRKANQARLEAERRLHTSMDHFPGIFAIVDLDFRMLYVNRAGAQMVGAEHPQQLIGKDIWENAGLHADPFAEAFVALIELMEACKTTISVQTREVHSALLKATYQITCVPVHSKEQAFNEILVVVSDLTEERRREAQMRLLSQVVEDSPSMVVVTDPAGQLEYANQRYLNLHGAAETADPQDLNVWQEMWEALKAGQTWQGELQSLQHGGEVQWEKVSAFPIRDGQGEVEHFVRLSEDITHTKTLQARLHYLAYHDPLTGLPNRQLLLDRLGQAIQHAARSGLNLGVVLLDLDQFKIINDTYGHAFGDQMLTLVTERLKGCIRPGDTISRQGGDEFVLLLSELQLSQDAALVASRILDSFRQPFLIEGQEFFITGSMGISVYPQDGSTPEELIQHADTALNRSKQEGRNNYQFFESQMNTLLHERMIIENGIRRGIEREEFFLLYQPRVDLHSGKIREVEALVRWEHPGLGRVSPMRFIPLAEETGAILPLGEAVLKMACQQAQIWQAQGFMLPVSVNISARQFHKQDLTMLVPALLQEYGLPPHLLRLEITESAMIADFQHTIEVLNALRAQGISVEIDDFGTGYSSLSYLHQLPITTLKIDRSFLTGMGASKKQLHDSSKLVEAILSLGKTLDLEVIAEGVETEHQRQFLLQHGCEYAQGYLFSPPVEAEKINLMLENQN</sequence>
<dbReference type="InterPro" id="IPR000014">
    <property type="entry name" value="PAS"/>
</dbReference>
<dbReference type="PROSITE" id="PS50887">
    <property type="entry name" value="GGDEF"/>
    <property type="match status" value="1"/>
</dbReference>
<dbReference type="PROSITE" id="PS50883">
    <property type="entry name" value="EAL"/>
    <property type="match status" value="1"/>
</dbReference>
<dbReference type="NCBIfam" id="TIGR00229">
    <property type="entry name" value="sensory_box"/>
    <property type="match status" value="6"/>
</dbReference>
<dbReference type="InterPro" id="IPR035919">
    <property type="entry name" value="EAL_sf"/>
</dbReference>
<reference evidence="6" key="1">
    <citation type="journal article" date="2019" name="Int. J. Syst. Evol. Microbiol.">
        <title>The Global Catalogue of Microorganisms (GCM) 10K type strain sequencing project: providing services to taxonomists for standard genome sequencing and annotation.</title>
        <authorList>
            <consortium name="The Broad Institute Genomics Platform"/>
            <consortium name="The Broad Institute Genome Sequencing Center for Infectious Disease"/>
            <person name="Wu L."/>
            <person name="Ma J."/>
        </authorList>
    </citation>
    <scope>NUCLEOTIDE SEQUENCE [LARGE SCALE GENOMIC DNA]</scope>
    <source>
        <strain evidence="6">JCM 14370</strain>
    </source>
</reference>
<dbReference type="Pfam" id="PF08448">
    <property type="entry name" value="PAS_4"/>
    <property type="match status" value="3"/>
</dbReference>
<gene>
    <name evidence="5" type="ORF">GCM10008938_26450</name>
</gene>
<dbReference type="EMBL" id="BMOD01000009">
    <property type="protein sequence ID" value="GGJ39146.1"/>
    <property type="molecule type" value="Genomic_DNA"/>
</dbReference>
<feature type="domain" description="EAL" evidence="3">
    <location>
        <begin position="1386"/>
        <end position="1643"/>
    </location>
</feature>
<evidence type="ECO:0008006" key="7">
    <source>
        <dbReference type="Google" id="ProtNLM"/>
    </source>
</evidence>
<evidence type="ECO:0000259" key="2">
    <source>
        <dbReference type="PROSITE" id="PS50113"/>
    </source>
</evidence>
<dbReference type="CDD" id="cd01949">
    <property type="entry name" value="GGDEF"/>
    <property type="match status" value="1"/>
</dbReference>
<dbReference type="PROSITE" id="PS50112">
    <property type="entry name" value="PAS"/>
    <property type="match status" value="3"/>
</dbReference>
<dbReference type="InterPro" id="IPR000160">
    <property type="entry name" value="GGDEF_dom"/>
</dbReference>
<dbReference type="CDD" id="cd01948">
    <property type="entry name" value="EAL"/>
    <property type="match status" value="1"/>
</dbReference>
<dbReference type="Gene3D" id="3.30.450.20">
    <property type="entry name" value="PAS domain"/>
    <property type="match status" value="6"/>
</dbReference>
<proteinExistence type="predicted"/>
<feature type="domain" description="PAS" evidence="1">
    <location>
        <begin position="123"/>
        <end position="187"/>
    </location>
</feature>
<dbReference type="Gene3D" id="3.30.70.270">
    <property type="match status" value="1"/>
</dbReference>
<keyword evidence="6" id="KW-1185">Reference proteome</keyword>
<feature type="domain" description="PAS" evidence="1">
    <location>
        <begin position="845"/>
        <end position="915"/>
    </location>
</feature>
<comment type="caution">
    <text evidence="5">The sequence shown here is derived from an EMBL/GenBank/DDBJ whole genome shotgun (WGS) entry which is preliminary data.</text>
</comment>
<dbReference type="InterPro" id="IPR013656">
    <property type="entry name" value="PAS_4"/>
</dbReference>
<dbReference type="InterPro" id="IPR001633">
    <property type="entry name" value="EAL_dom"/>
</dbReference>